<accession>A0A150H153</accession>
<organism evidence="1 2">
    <name type="scientific">Gonium pectorale</name>
    <name type="common">Green alga</name>
    <dbReference type="NCBI Taxonomy" id="33097"/>
    <lineage>
        <taxon>Eukaryota</taxon>
        <taxon>Viridiplantae</taxon>
        <taxon>Chlorophyta</taxon>
        <taxon>core chlorophytes</taxon>
        <taxon>Chlorophyceae</taxon>
        <taxon>CS clade</taxon>
        <taxon>Chlamydomonadales</taxon>
        <taxon>Volvocaceae</taxon>
        <taxon>Gonium</taxon>
    </lineage>
</organism>
<comment type="caution">
    <text evidence="1">The sequence shown here is derived from an EMBL/GenBank/DDBJ whole genome shotgun (WGS) entry which is preliminary data.</text>
</comment>
<protein>
    <submittedName>
        <fullName evidence="1">Uncharacterized protein</fullName>
    </submittedName>
</protein>
<dbReference type="EMBL" id="LSYV01000003">
    <property type="protein sequence ID" value="KXZ55821.1"/>
    <property type="molecule type" value="Genomic_DNA"/>
</dbReference>
<name>A0A150H153_GONPE</name>
<evidence type="ECO:0000313" key="1">
    <source>
        <dbReference type="EMBL" id="KXZ55821.1"/>
    </source>
</evidence>
<dbReference type="AlphaFoldDB" id="A0A150H153"/>
<dbReference type="Proteomes" id="UP000075714">
    <property type="component" value="Unassembled WGS sequence"/>
</dbReference>
<dbReference type="OrthoDB" id="535981at2759"/>
<reference evidence="2" key="1">
    <citation type="journal article" date="2016" name="Nat. Commun.">
        <title>The Gonium pectorale genome demonstrates co-option of cell cycle regulation during the evolution of multicellularity.</title>
        <authorList>
            <person name="Hanschen E.R."/>
            <person name="Marriage T.N."/>
            <person name="Ferris P.J."/>
            <person name="Hamaji T."/>
            <person name="Toyoda A."/>
            <person name="Fujiyama A."/>
            <person name="Neme R."/>
            <person name="Noguchi H."/>
            <person name="Minakuchi Y."/>
            <person name="Suzuki M."/>
            <person name="Kawai-Toyooka H."/>
            <person name="Smith D.R."/>
            <person name="Sparks H."/>
            <person name="Anderson J."/>
            <person name="Bakaric R."/>
            <person name="Luria V."/>
            <person name="Karger A."/>
            <person name="Kirschner M.W."/>
            <person name="Durand P.M."/>
            <person name="Michod R.E."/>
            <person name="Nozaki H."/>
            <person name="Olson B.J."/>
        </authorList>
    </citation>
    <scope>NUCLEOTIDE SEQUENCE [LARGE SCALE GENOMIC DNA]</scope>
    <source>
        <strain evidence="2">NIES-2863</strain>
    </source>
</reference>
<evidence type="ECO:0000313" key="2">
    <source>
        <dbReference type="Proteomes" id="UP000075714"/>
    </source>
</evidence>
<proteinExistence type="predicted"/>
<sequence>MKSKAADAGAGSCATAAAALEDHLREGILVQAGLDCPAKPLLQAPVLRPCQGMAAPLGIRYSGMSVVYGAATGHVLAVMDTANALRMAPAAAMRSSAGGMLPSAGSFGGLPGGEKGASAGGAESPAGVSAGISAATSAAPSPPFSRASSCGAALADAAVGVSAQEPTAADMVPAMLQPQMTAAAAPAPQPLLSLSGRSITAAPIIQVVAAPASTSTNAASPQSASVPTTAPAQVLASFGILGVKTTSGRDGAVRCCRIMPASALSAASGAAEPAAGVGKPSGLGLAVQVEVSCATAGTLRVFLEGPEVSGHDHDGENGQHGPVRHVAVDGKPARWSHDTHSCILAVLLPPAASATAQRSVQIYL</sequence>
<gene>
    <name evidence="1" type="ORF">GPECTOR_2g1372</name>
</gene>
<keyword evidence="2" id="KW-1185">Reference proteome</keyword>